<dbReference type="RefSeq" id="WP_147090981.1">
    <property type="nucleotide sequence ID" value="NZ_BAABJD010000002.1"/>
</dbReference>
<accession>A0A5B8S7D3</accession>
<keyword evidence="2" id="KW-1185">Reference proteome</keyword>
<dbReference type="AlphaFoldDB" id="A0A5B8S7D3"/>
<evidence type="ECO:0000313" key="1">
    <source>
        <dbReference type="EMBL" id="QEA16902.1"/>
    </source>
</evidence>
<name>A0A5B8S7D3_9SPHN</name>
<dbReference type="OrthoDB" id="7390151at2"/>
<sequence>MNLTSYPCPLPDGSRAAEYALAFDSGAAQRLLIIPALFDEGHRLRRLCVDVMRRLTGTGIDSVLPDLPGTNESLVDLQTLALTDWTAAIRAAASNFDATHVLAIRGGGLLAPQALPGWCYAPVKGASQLRTLIRARVLSSREAGREENGEGLLIEAQEHGIELAGYRLAAAMVQQLQAAQPNPDLAEIEQDLLGGSPLWLRAEPDADMGQADGLAAYLTMAMRG</sequence>
<proteinExistence type="predicted"/>
<evidence type="ECO:0008006" key="3">
    <source>
        <dbReference type="Google" id="ProtNLM"/>
    </source>
</evidence>
<reference evidence="1 2" key="1">
    <citation type="journal article" date="2013" name="J. Microbiol. Biotechnol.">
        <title>Novosphingobium ginsenosidimutans sp. nov., with the ability to convert ginsenoside.</title>
        <authorList>
            <person name="Kim J.K."/>
            <person name="He D."/>
            <person name="Liu Q.M."/>
            <person name="Park H.Y."/>
            <person name="Jung M.S."/>
            <person name="Yoon M.H."/>
            <person name="Kim S.C."/>
            <person name="Im W.T."/>
        </authorList>
    </citation>
    <scope>NUCLEOTIDE SEQUENCE [LARGE SCALE GENOMIC DNA]</scope>
    <source>
        <strain evidence="1 2">FW-6</strain>
    </source>
</reference>
<dbReference type="EMBL" id="CP042345">
    <property type="protein sequence ID" value="QEA16902.1"/>
    <property type="molecule type" value="Genomic_DNA"/>
</dbReference>
<evidence type="ECO:0000313" key="2">
    <source>
        <dbReference type="Proteomes" id="UP000321172"/>
    </source>
</evidence>
<protein>
    <recommendedName>
        <fullName evidence="3">Alpha/beta hydrolase</fullName>
    </recommendedName>
</protein>
<dbReference type="Proteomes" id="UP000321172">
    <property type="component" value="Chromosome"/>
</dbReference>
<dbReference type="KEGG" id="ngf:FRF71_12620"/>
<gene>
    <name evidence="1" type="ORF">FRF71_12620</name>
</gene>
<organism evidence="1 2">
    <name type="scientific">Novosphingobium ginsenosidimutans</name>
    <dbReference type="NCBI Taxonomy" id="1176536"/>
    <lineage>
        <taxon>Bacteria</taxon>
        <taxon>Pseudomonadati</taxon>
        <taxon>Pseudomonadota</taxon>
        <taxon>Alphaproteobacteria</taxon>
        <taxon>Sphingomonadales</taxon>
        <taxon>Sphingomonadaceae</taxon>
        <taxon>Novosphingobium</taxon>
    </lineage>
</organism>